<dbReference type="Gene3D" id="3.30.160.20">
    <property type="match status" value="2"/>
</dbReference>
<dbReference type="PANTHER" id="PTHR18934">
    <property type="entry name" value="ATP-DEPENDENT RNA HELICASE"/>
    <property type="match status" value="1"/>
</dbReference>
<dbReference type="PROSITE" id="PS51192">
    <property type="entry name" value="HELICASE_ATP_BIND_1"/>
    <property type="match status" value="1"/>
</dbReference>
<dbReference type="InterPro" id="IPR014720">
    <property type="entry name" value="dsRBD_dom"/>
</dbReference>
<evidence type="ECO:0000256" key="6">
    <source>
        <dbReference type="ARBA" id="ARBA00022801"/>
    </source>
</evidence>
<dbReference type="GO" id="GO:0005524">
    <property type="term" value="F:ATP binding"/>
    <property type="evidence" value="ECO:0007669"/>
    <property type="project" value="UniProtKB-KW"/>
</dbReference>
<keyword evidence="9" id="KW-0539">Nucleus</keyword>
<dbReference type="Pfam" id="PF00035">
    <property type="entry name" value="dsrm"/>
    <property type="match status" value="2"/>
</dbReference>
<accession>A0AAV0X263</accession>
<dbReference type="InterPro" id="IPR007502">
    <property type="entry name" value="Helicase-assoc_dom"/>
</dbReference>
<dbReference type="InterPro" id="IPR044446">
    <property type="entry name" value="DHX9_DSRM_2"/>
</dbReference>
<dbReference type="FunFam" id="3.30.160.20:FF:000028">
    <property type="entry name" value="ATP-dependent RNA helicase A"/>
    <property type="match status" value="1"/>
</dbReference>
<dbReference type="GO" id="GO:0003724">
    <property type="term" value="F:RNA helicase activity"/>
    <property type="evidence" value="ECO:0007669"/>
    <property type="project" value="UniProtKB-EC"/>
</dbReference>
<dbReference type="SUPFAM" id="SSF52540">
    <property type="entry name" value="P-loop containing nucleoside triphosphate hydrolases"/>
    <property type="match status" value="1"/>
</dbReference>
<evidence type="ECO:0000256" key="9">
    <source>
        <dbReference type="ARBA" id="ARBA00023242"/>
    </source>
</evidence>
<dbReference type="GO" id="GO:0003725">
    <property type="term" value="F:double-stranded RNA binding"/>
    <property type="evidence" value="ECO:0007669"/>
    <property type="project" value="InterPro"/>
</dbReference>
<keyword evidence="8" id="KW-0067">ATP-binding</keyword>
<dbReference type="SMART" id="SM00358">
    <property type="entry name" value="DSRM"/>
    <property type="match status" value="2"/>
</dbReference>
<dbReference type="GO" id="GO:0005730">
    <property type="term" value="C:nucleolus"/>
    <property type="evidence" value="ECO:0007669"/>
    <property type="project" value="TreeGrafter"/>
</dbReference>
<proteinExistence type="inferred from homology"/>
<dbReference type="Gene3D" id="1.20.120.1080">
    <property type="match status" value="1"/>
</dbReference>
<feature type="domain" description="Helicase C-terminal" evidence="13">
    <location>
        <begin position="624"/>
        <end position="798"/>
    </location>
</feature>
<dbReference type="GO" id="GO:0043138">
    <property type="term" value="F:3'-5' DNA helicase activity"/>
    <property type="evidence" value="ECO:0007669"/>
    <property type="project" value="TreeGrafter"/>
</dbReference>
<dbReference type="SMART" id="SM00490">
    <property type="entry name" value="HELICc"/>
    <property type="match status" value="1"/>
</dbReference>
<dbReference type="CDD" id="cd19854">
    <property type="entry name" value="DSRM_DHX9_rpt1"/>
    <property type="match status" value="1"/>
</dbReference>
<dbReference type="CDD" id="cd19855">
    <property type="entry name" value="DSRM_DHX9_rpt2"/>
    <property type="match status" value="1"/>
</dbReference>
<reference evidence="14 15" key="1">
    <citation type="submission" date="2023-01" db="EMBL/GenBank/DDBJ databases">
        <authorList>
            <person name="Whitehead M."/>
        </authorList>
    </citation>
    <scope>NUCLEOTIDE SEQUENCE [LARGE SCALE GENOMIC DNA]</scope>
</reference>
<dbReference type="InterPro" id="IPR027417">
    <property type="entry name" value="P-loop_NTPase"/>
</dbReference>
<feature type="domain" description="DRBM" evidence="11">
    <location>
        <begin position="163"/>
        <end position="232"/>
    </location>
</feature>
<protein>
    <recommendedName>
        <fullName evidence="3">RNA helicase</fullName>
        <ecNumber evidence="3">3.6.4.13</ecNumber>
    </recommendedName>
</protein>
<dbReference type="InterPro" id="IPR011545">
    <property type="entry name" value="DEAD/DEAH_box_helicase_dom"/>
</dbReference>
<organism evidence="14 15">
    <name type="scientific">Macrosiphum euphorbiae</name>
    <name type="common">potato aphid</name>
    <dbReference type="NCBI Taxonomy" id="13131"/>
    <lineage>
        <taxon>Eukaryota</taxon>
        <taxon>Metazoa</taxon>
        <taxon>Ecdysozoa</taxon>
        <taxon>Arthropoda</taxon>
        <taxon>Hexapoda</taxon>
        <taxon>Insecta</taxon>
        <taxon>Pterygota</taxon>
        <taxon>Neoptera</taxon>
        <taxon>Paraneoptera</taxon>
        <taxon>Hemiptera</taxon>
        <taxon>Sternorrhyncha</taxon>
        <taxon>Aphidomorpha</taxon>
        <taxon>Aphidoidea</taxon>
        <taxon>Aphididae</taxon>
        <taxon>Macrosiphini</taxon>
        <taxon>Macrosiphum</taxon>
    </lineage>
</organism>
<comment type="similarity">
    <text evidence="2">Belongs to the DEAD box helicase family. DEAH subfamily.</text>
</comment>
<dbReference type="SUPFAM" id="SSF54768">
    <property type="entry name" value="dsRNA-binding domain-like"/>
    <property type="match status" value="2"/>
</dbReference>
<dbReference type="PROSITE" id="PS00690">
    <property type="entry name" value="DEAH_ATP_HELICASE"/>
    <property type="match status" value="1"/>
</dbReference>
<dbReference type="Pfam" id="PF00271">
    <property type="entry name" value="Helicase_C"/>
    <property type="match status" value="1"/>
</dbReference>
<dbReference type="EC" id="3.6.4.13" evidence="3"/>
<dbReference type="EMBL" id="CARXXK010000003">
    <property type="protein sequence ID" value="CAI6362148.1"/>
    <property type="molecule type" value="Genomic_DNA"/>
</dbReference>
<keyword evidence="10" id="KW-0694">RNA-binding</keyword>
<dbReference type="GO" id="GO:1990904">
    <property type="term" value="C:ribonucleoprotein complex"/>
    <property type="evidence" value="ECO:0007669"/>
    <property type="project" value="TreeGrafter"/>
</dbReference>
<dbReference type="CDD" id="cd18791">
    <property type="entry name" value="SF2_C_RHA"/>
    <property type="match status" value="1"/>
</dbReference>
<keyword evidence="6" id="KW-0378">Hydrolase</keyword>
<feature type="domain" description="Helicase ATP-binding" evidence="12">
    <location>
        <begin position="381"/>
        <end position="547"/>
    </location>
</feature>
<evidence type="ECO:0000259" key="13">
    <source>
        <dbReference type="PROSITE" id="PS51194"/>
    </source>
</evidence>
<dbReference type="GO" id="GO:0045944">
    <property type="term" value="P:positive regulation of transcription by RNA polymerase II"/>
    <property type="evidence" value="ECO:0007669"/>
    <property type="project" value="TreeGrafter"/>
</dbReference>
<comment type="subcellular location">
    <subcellularLocation>
        <location evidence="1">Nucleus</location>
    </subcellularLocation>
</comment>
<evidence type="ECO:0000256" key="5">
    <source>
        <dbReference type="ARBA" id="ARBA00022741"/>
    </source>
</evidence>
<keyword evidence="7" id="KW-0347">Helicase</keyword>
<dbReference type="PROSITE" id="PS51194">
    <property type="entry name" value="HELICASE_CTER"/>
    <property type="match status" value="1"/>
</dbReference>
<dbReference type="PROSITE" id="PS50137">
    <property type="entry name" value="DS_RBD"/>
    <property type="match status" value="2"/>
</dbReference>
<dbReference type="InterPro" id="IPR044445">
    <property type="entry name" value="DHX9_DSRM_1"/>
</dbReference>
<keyword evidence="5" id="KW-0547">Nucleotide-binding</keyword>
<dbReference type="SMART" id="SM00487">
    <property type="entry name" value="DEXDc"/>
    <property type="match status" value="1"/>
</dbReference>
<dbReference type="InterPro" id="IPR014001">
    <property type="entry name" value="Helicase_ATP-bd"/>
</dbReference>
<evidence type="ECO:0000256" key="4">
    <source>
        <dbReference type="ARBA" id="ARBA00022737"/>
    </source>
</evidence>
<evidence type="ECO:0000259" key="12">
    <source>
        <dbReference type="PROSITE" id="PS51192"/>
    </source>
</evidence>
<dbReference type="InterPro" id="IPR001650">
    <property type="entry name" value="Helicase_C-like"/>
</dbReference>
<evidence type="ECO:0000313" key="14">
    <source>
        <dbReference type="EMBL" id="CAI6362148.1"/>
    </source>
</evidence>
<evidence type="ECO:0000256" key="10">
    <source>
        <dbReference type="PROSITE-ProRule" id="PRU00266"/>
    </source>
</evidence>
<sequence length="1239" mass="139715">MANPKSFLHEWCAKNNLDPQFETKQAGSKNIRFICEVTVGGHNYVGVGNSTNKKDAQGNASKDYILYLIRQGLVSTDSLPPNFISGPASNDSMVNASQRLMNNVPPKSVYQQGQTPNMLGEAYRPIGKANFQFKDFLNDQNKVEEAESLDVNAAVHGNWTIDNAKSRLNQFIQSNKLKNVDYKYSFMGKSFVAEMSIYIAELGRNVIARESGSNKQSASKSCALSLIRQLCLLGVIEPFSGSLKKPILNTVKPYEVNVSPLILNKVYNILQEYNIEPVIKNDTIIEPGTTISLVSNQILAEFKEPKLIGQRVIPWSPPQPNWNPWLAVNIDKGPLAIATLDELSEELSKDYTKKLNSSECFKESIAMRSKLPVFKKKNDILDVIRKNSIVIIQGSTGCGKTTQVCQFILDEYLKNDKGAYCNIICTQPRKISAISIADRVAFERNEDIGLSVGYSVRFDSIFPRPTGAVLFCTVGVLLRKLENGIRGISHVIVDEIHERDVNSDFLMIVLKDMIYHYPDLRVIFMSATINTSMFSKYFNYCPVINVEERFYPVKEYFLEDIVQVLNYQPTPDIKKRKNKDTDEEYVIDAPDHEENCNLLVSDEYPPEVKSKVALISEKDIDFEIIEALLMHIEVEMNTPGAVLIFLPGWNLIFELKKYLTQKQFFASSKFCVLPLHSQLPCADQRRVFEPVPSGVRKVILSTNIAETSITINDVVFVINYGKAKIKFFTSHNNMTHYATVWASKTNMQQRKGRAGRVRGGFCFHLCTKARYDKMDDHITPEMFRTPLHEIALSIKLLRLGNIGQFLSKAIEPPPIDAVIEALVVLKEMNCLGINEELTSLGHILAKLPIEPQIGRMMVLGNILMLGDALAIIAAICSNMTDVFIIDHRMTPAQRAFSGNRCSDHLALLNAFHQWQSLAYCNINPTEYCENKMLSQPSLTSTADVMEQLKEIFIKIGFPEMCFQIQTFDFGKTGICDEPLLDVVSAILTMGFYPNVCYHKEKRKVYTTEGKTALIHKTSVNCNNDMAGSFQSPFFVFAEKVRTKAVSCKQMTMVTPIHLLLFGARKIEYTKELVQLDNWITLKMDVKAASAIVALRPAIESLIVHASEKPDAIATLSETDIKLVNVLKELCNFNCGRYNLSPISFVHGDTPNYRRQLDQTFNKSGDDSDDKVPHIINHSYPSYNSFQRGGRGRYNQGIDNHRNSLSLCDEYNHRSYYGGSPFVRGQGFRGYSGEGFKRNF</sequence>
<evidence type="ECO:0000256" key="3">
    <source>
        <dbReference type="ARBA" id="ARBA00012552"/>
    </source>
</evidence>
<dbReference type="GO" id="GO:0050684">
    <property type="term" value="P:regulation of mRNA processing"/>
    <property type="evidence" value="ECO:0007669"/>
    <property type="project" value="TreeGrafter"/>
</dbReference>
<keyword evidence="4" id="KW-0677">Repeat</keyword>
<evidence type="ECO:0000259" key="11">
    <source>
        <dbReference type="PROSITE" id="PS50137"/>
    </source>
</evidence>
<evidence type="ECO:0000256" key="2">
    <source>
        <dbReference type="ARBA" id="ARBA00008792"/>
    </source>
</evidence>
<evidence type="ECO:0000256" key="7">
    <source>
        <dbReference type="ARBA" id="ARBA00022806"/>
    </source>
</evidence>
<keyword evidence="15" id="KW-1185">Reference proteome</keyword>
<dbReference type="AlphaFoldDB" id="A0AAV0X263"/>
<dbReference type="Proteomes" id="UP001160148">
    <property type="component" value="Unassembled WGS sequence"/>
</dbReference>
<evidence type="ECO:0000256" key="8">
    <source>
        <dbReference type="ARBA" id="ARBA00022840"/>
    </source>
</evidence>
<feature type="domain" description="DRBM" evidence="11">
    <location>
        <begin position="3"/>
        <end position="70"/>
    </location>
</feature>
<evidence type="ECO:0000313" key="15">
    <source>
        <dbReference type="Proteomes" id="UP001160148"/>
    </source>
</evidence>
<name>A0AAV0X263_9HEMI</name>
<dbReference type="Pfam" id="PF00270">
    <property type="entry name" value="DEAD"/>
    <property type="match status" value="1"/>
</dbReference>
<dbReference type="GO" id="GO:0016887">
    <property type="term" value="F:ATP hydrolysis activity"/>
    <property type="evidence" value="ECO:0007669"/>
    <property type="project" value="TreeGrafter"/>
</dbReference>
<dbReference type="InterPro" id="IPR011709">
    <property type="entry name" value="DEAD-box_helicase_OB_fold"/>
</dbReference>
<dbReference type="InterPro" id="IPR002464">
    <property type="entry name" value="DNA/RNA_helicase_DEAH_CS"/>
</dbReference>
<evidence type="ECO:0000256" key="1">
    <source>
        <dbReference type="ARBA" id="ARBA00004123"/>
    </source>
</evidence>
<dbReference type="SMART" id="SM00847">
    <property type="entry name" value="HA2"/>
    <property type="match status" value="1"/>
</dbReference>
<dbReference type="PANTHER" id="PTHR18934:SF119">
    <property type="entry name" value="ATP-DEPENDENT RNA HELICASE A"/>
    <property type="match status" value="1"/>
</dbReference>
<comment type="caution">
    <text evidence="14">The sequence shown here is derived from an EMBL/GenBank/DDBJ whole genome shotgun (WGS) entry which is preliminary data.</text>
</comment>
<dbReference type="Pfam" id="PF07717">
    <property type="entry name" value="OB_NTP_bind"/>
    <property type="match status" value="1"/>
</dbReference>
<dbReference type="FunFam" id="3.40.50.300:FF:000284">
    <property type="entry name" value="probable ATP-dependent RNA helicase YTHDC2"/>
    <property type="match status" value="1"/>
</dbReference>
<gene>
    <name evidence="14" type="ORF">MEUPH1_LOCUS17251</name>
</gene>
<dbReference type="Gene3D" id="3.40.50.300">
    <property type="entry name" value="P-loop containing nucleotide triphosphate hydrolases"/>
    <property type="match status" value="2"/>
</dbReference>